<reference evidence="2" key="2">
    <citation type="submission" date="2023-04" db="EMBL/GenBank/DDBJ databases">
        <authorList>
            <person name="Bruccoleri R.E."/>
            <person name="Oakeley E.J."/>
            <person name="Faust A.-M."/>
            <person name="Dessus-Babus S."/>
            <person name="Altorfer M."/>
            <person name="Burckhardt D."/>
            <person name="Oertli M."/>
            <person name="Naumann U."/>
            <person name="Petersen F."/>
            <person name="Wong J."/>
        </authorList>
    </citation>
    <scope>NUCLEOTIDE SEQUENCE</scope>
    <source>
        <strain evidence="2">GSM-AAB239-AS_SAM_17_03QT</strain>
        <tissue evidence="2">Leaf</tissue>
    </source>
</reference>
<gene>
    <name evidence="2" type="ORF">M6B38_155490</name>
</gene>
<dbReference type="Proteomes" id="UP001140949">
    <property type="component" value="Unassembled WGS sequence"/>
</dbReference>
<feature type="signal peptide" evidence="1">
    <location>
        <begin position="1"/>
        <end position="25"/>
    </location>
</feature>
<reference evidence="2" key="1">
    <citation type="journal article" date="2023" name="GigaByte">
        <title>Genome assembly of the bearded iris, Iris pallida Lam.</title>
        <authorList>
            <person name="Bruccoleri R.E."/>
            <person name="Oakeley E.J."/>
            <person name="Faust A.M.E."/>
            <person name="Altorfer M."/>
            <person name="Dessus-Babus S."/>
            <person name="Burckhardt D."/>
            <person name="Oertli M."/>
            <person name="Naumann U."/>
            <person name="Petersen F."/>
            <person name="Wong J."/>
        </authorList>
    </citation>
    <scope>NUCLEOTIDE SEQUENCE</scope>
    <source>
        <strain evidence="2">GSM-AAB239-AS_SAM_17_03QT</strain>
    </source>
</reference>
<dbReference type="AlphaFoldDB" id="A0AAX6F3Y8"/>
<accession>A0AAX6F3Y8</accession>
<keyword evidence="3" id="KW-1185">Reference proteome</keyword>
<sequence length="45" mass="4745">MLHGTLLSALHKVLVAVTISAVLECQNFGSPVCACIGLSKFCQKI</sequence>
<evidence type="ECO:0000313" key="2">
    <source>
        <dbReference type="EMBL" id="KAJ6811162.1"/>
    </source>
</evidence>
<organism evidence="2 3">
    <name type="scientific">Iris pallida</name>
    <name type="common">Sweet iris</name>
    <dbReference type="NCBI Taxonomy" id="29817"/>
    <lineage>
        <taxon>Eukaryota</taxon>
        <taxon>Viridiplantae</taxon>
        <taxon>Streptophyta</taxon>
        <taxon>Embryophyta</taxon>
        <taxon>Tracheophyta</taxon>
        <taxon>Spermatophyta</taxon>
        <taxon>Magnoliopsida</taxon>
        <taxon>Liliopsida</taxon>
        <taxon>Asparagales</taxon>
        <taxon>Iridaceae</taxon>
        <taxon>Iridoideae</taxon>
        <taxon>Irideae</taxon>
        <taxon>Iris</taxon>
    </lineage>
</organism>
<protein>
    <submittedName>
        <fullName evidence="2">Protein BOLA2</fullName>
    </submittedName>
</protein>
<evidence type="ECO:0000256" key="1">
    <source>
        <dbReference type="SAM" id="SignalP"/>
    </source>
</evidence>
<dbReference type="EMBL" id="JANAVB010031819">
    <property type="protein sequence ID" value="KAJ6811162.1"/>
    <property type="molecule type" value="Genomic_DNA"/>
</dbReference>
<proteinExistence type="predicted"/>
<feature type="chain" id="PRO_5043410771" evidence="1">
    <location>
        <begin position="26"/>
        <end position="45"/>
    </location>
</feature>
<keyword evidence="1" id="KW-0732">Signal</keyword>
<comment type="caution">
    <text evidence="2">The sequence shown here is derived from an EMBL/GenBank/DDBJ whole genome shotgun (WGS) entry which is preliminary data.</text>
</comment>
<name>A0AAX6F3Y8_IRIPA</name>
<evidence type="ECO:0000313" key="3">
    <source>
        <dbReference type="Proteomes" id="UP001140949"/>
    </source>
</evidence>